<organism evidence="2 3">
    <name type="scientific">Candidimonas humi</name>
    <dbReference type="NCBI Taxonomy" id="683355"/>
    <lineage>
        <taxon>Bacteria</taxon>
        <taxon>Pseudomonadati</taxon>
        <taxon>Pseudomonadota</taxon>
        <taxon>Betaproteobacteria</taxon>
        <taxon>Burkholderiales</taxon>
        <taxon>Alcaligenaceae</taxon>
        <taxon>Candidimonas</taxon>
    </lineage>
</organism>
<dbReference type="Proteomes" id="UP001595848">
    <property type="component" value="Unassembled WGS sequence"/>
</dbReference>
<dbReference type="InterPro" id="IPR028973">
    <property type="entry name" value="PhnB-like"/>
</dbReference>
<reference evidence="3" key="1">
    <citation type="journal article" date="2019" name="Int. J. Syst. Evol. Microbiol.">
        <title>The Global Catalogue of Microorganisms (GCM) 10K type strain sequencing project: providing services to taxonomists for standard genome sequencing and annotation.</title>
        <authorList>
            <consortium name="The Broad Institute Genomics Platform"/>
            <consortium name="The Broad Institute Genome Sequencing Center for Infectious Disease"/>
            <person name="Wu L."/>
            <person name="Ma J."/>
        </authorList>
    </citation>
    <scope>NUCLEOTIDE SEQUENCE [LARGE SCALE GENOMIC DNA]</scope>
    <source>
        <strain evidence="3">LMG 24813</strain>
    </source>
</reference>
<dbReference type="EMBL" id="JBHSBV010000005">
    <property type="protein sequence ID" value="MFC4202126.1"/>
    <property type="molecule type" value="Genomic_DNA"/>
</dbReference>
<evidence type="ECO:0000259" key="1">
    <source>
        <dbReference type="Pfam" id="PF00903"/>
    </source>
</evidence>
<comment type="caution">
    <text evidence="2">The sequence shown here is derived from an EMBL/GenBank/DDBJ whole genome shotgun (WGS) entry which is preliminary data.</text>
</comment>
<dbReference type="PANTHER" id="PTHR33990:SF1">
    <property type="entry name" value="PROTEIN YJDN"/>
    <property type="match status" value="1"/>
</dbReference>
<dbReference type="RefSeq" id="WP_217966321.1">
    <property type="nucleotide sequence ID" value="NZ_JAHTBN010000012.1"/>
</dbReference>
<gene>
    <name evidence="2" type="ORF">ACFOY1_14295</name>
</gene>
<dbReference type="Pfam" id="PF00903">
    <property type="entry name" value="Glyoxalase"/>
    <property type="match status" value="1"/>
</dbReference>
<dbReference type="InterPro" id="IPR004360">
    <property type="entry name" value="Glyas_Fos-R_dOase_dom"/>
</dbReference>
<protein>
    <submittedName>
        <fullName evidence="2">VOC family protein</fullName>
    </submittedName>
</protein>
<keyword evidence="3" id="KW-1185">Reference proteome</keyword>
<evidence type="ECO:0000313" key="2">
    <source>
        <dbReference type="EMBL" id="MFC4202126.1"/>
    </source>
</evidence>
<feature type="domain" description="Glyoxalase/fosfomycin resistance/dioxygenase" evidence="1">
    <location>
        <begin position="3"/>
        <end position="139"/>
    </location>
</feature>
<proteinExistence type="predicted"/>
<evidence type="ECO:0000313" key="3">
    <source>
        <dbReference type="Proteomes" id="UP001595848"/>
    </source>
</evidence>
<name>A0ABV8P1X0_9BURK</name>
<accession>A0ABV8P1X0</accession>
<sequence length="146" mass="15668">MQLHPYLFFNGRCDEALAFYGKALDAEIVDLMRYKDAPAPADAGQGSSSAACPSMAGRLEKVMHATVRIGDTVLFASDGNEDGGPQFRGFGITIEAAGQAEARRFFDALADGGQVTMPLGPTFFAESFGMVADRYGVLWLIIVHAR</sequence>
<dbReference type="PANTHER" id="PTHR33990">
    <property type="entry name" value="PROTEIN YJDN-RELATED"/>
    <property type="match status" value="1"/>
</dbReference>
<dbReference type="CDD" id="cd06588">
    <property type="entry name" value="PhnB_like"/>
    <property type="match status" value="1"/>
</dbReference>